<comment type="similarity">
    <text evidence="4">Belongs to the secreted LysM effector family.</text>
</comment>
<dbReference type="EMBL" id="JAGPXC010000007">
    <property type="protein sequence ID" value="KAH6648950.1"/>
    <property type="molecule type" value="Genomic_DNA"/>
</dbReference>
<keyword evidence="3" id="KW-0843">Virulence</keyword>
<evidence type="ECO:0000313" key="8">
    <source>
        <dbReference type="Proteomes" id="UP000758603"/>
    </source>
</evidence>
<keyword evidence="2 5" id="KW-0732">Signal</keyword>
<evidence type="ECO:0000259" key="6">
    <source>
        <dbReference type="PROSITE" id="PS51782"/>
    </source>
</evidence>
<evidence type="ECO:0000313" key="7">
    <source>
        <dbReference type="EMBL" id="KAH6648950.1"/>
    </source>
</evidence>
<dbReference type="PANTHER" id="PTHR34997">
    <property type="entry name" value="AM15"/>
    <property type="match status" value="1"/>
</dbReference>
<dbReference type="Gene3D" id="3.10.350.10">
    <property type="entry name" value="LysM domain"/>
    <property type="match status" value="1"/>
</dbReference>
<dbReference type="RefSeq" id="XP_045955457.1">
    <property type="nucleotide sequence ID" value="XM_046100554.1"/>
</dbReference>
<feature type="domain" description="LysM" evidence="6">
    <location>
        <begin position="134"/>
        <end position="180"/>
    </location>
</feature>
<organism evidence="7 8">
    <name type="scientific">Truncatella angustata</name>
    <dbReference type="NCBI Taxonomy" id="152316"/>
    <lineage>
        <taxon>Eukaryota</taxon>
        <taxon>Fungi</taxon>
        <taxon>Dikarya</taxon>
        <taxon>Ascomycota</taxon>
        <taxon>Pezizomycotina</taxon>
        <taxon>Sordariomycetes</taxon>
        <taxon>Xylariomycetidae</taxon>
        <taxon>Amphisphaeriales</taxon>
        <taxon>Sporocadaceae</taxon>
        <taxon>Truncatella</taxon>
    </lineage>
</organism>
<dbReference type="InterPro" id="IPR052210">
    <property type="entry name" value="LysM1-like"/>
</dbReference>
<feature type="signal peptide" evidence="5">
    <location>
        <begin position="1"/>
        <end position="19"/>
    </location>
</feature>
<dbReference type="PANTHER" id="PTHR34997:SF2">
    <property type="entry name" value="LYSM DOMAIN-CONTAINING PROTEIN-RELATED"/>
    <property type="match status" value="1"/>
</dbReference>
<gene>
    <name evidence="7" type="ORF">BKA67DRAFT_538960</name>
</gene>
<accession>A0A9P8ZTG7</accession>
<reference evidence="7" key="1">
    <citation type="journal article" date="2021" name="Nat. Commun.">
        <title>Genetic determinants of endophytism in the Arabidopsis root mycobiome.</title>
        <authorList>
            <person name="Mesny F."/>
            <person name="Miyauchi S."/>
            <person name="Thiergart T."/>
            <person name="Pickel B."/>
            <person name="Atanasova L."/>
            <person name="Karlsson M."/>
            <person name="Huettel B."/>
            <person name="Barry K.W."/>
            <person name="Haridas S."/>
            <person name="Chen C."/>
            <person name="Bauer D."/>
            <person name="Andreopoulos W."/>
            <person name="Pangilinan J."/>
            <person name="LaButti K."/>
            <person name="Riley R."/>
            <person name="Lipzen A."/>
            <person name="Clum A."/>
            <person name="Drula E."/>
            <person name="Henrissat B."/>
            <person name="Kohler A."/>
            <person name="Grigoriev I.V."/>
            <person name="Martin F.M."/>
            <person name="Hacquard S."/>
        </authorList>
    </citation>
    <scope>NUCLEOTIDE SEQUENCE</scope>
    <source>
        <strain evidence="7">MPI-SDFR-AT-0073</strain>
    </source>
</reference>
<comment type="caution">
    <text evidence="7">The sequence shown here is derived from an EMBL/GenBank/DDBJ whole genome shotgun (WGS) entry which is preliminary data.</text>
</comment>
<dbReference type="PROSITE" id="PS51782">
    <property type="entry name" value="LYSM"/>
    <property type="match status" value="1"/>
</dbReference>
<keyword evidence="8" id="KW-1185">Reference proteome</keyword>
<dbReference type="Proteomes" id="UP000758603">
    <property type="component" value="Unassembled WGS sequence"/>
</dbReference>
<proteinExistence type="inferred from homology"/>
<evidence type="ECO:0000256" key="2">
    <source>
        <dbReference type="ARBA" id="ARBA00022729"/>
    </source>
</evidence>
<name>A0A9P8ZTG7_9PEZI</name>
<dbReference type="AlphaFoldDB" id="A0A9P8ZTG7"/>
<dbReference type="InterPro" id="IPR018392">
    <property type="entry name" value="LysM"/>
</dbReference>
<dbReference type="OrthoDB" id="2281372at2759"/>
<feature type="chain" id="PRO_5040270072" description="LysM domain-containing protein" evidence="5">
    <location>
        <begin position="20"/>
        <end position="247"/>
    </location>
</feature>
<dbReference type="GeneID" id="70129446"/>
<keyword evidence="1" id="KW-0147">Chitin-binding</keyword>
<evidence type="ECO:0000256" key="4">
    <source>
        <dbReference type="ARBA" id="ARBA00044955"/>
    </source>
</evidence>
<dbReference type="InterPro" id="IPR036779">
    <property type="entry name" value="LysM_dom_sf"/>
</dbReference>
<protein>
    <recommendedName>
        <fullName evidence="6">LysM domain-containing protein</fullName>
    </recommendedName>
</protein>
<dbReference type="GO" id="GO:0008061">
    <property type="term" value="F:chitin binding"/>
    <property type="evidence" value="ECO:0007669"/>
    <property type="project" value="UniProtKB-KW"/>
</dbReference>
<evidence type="ECO:0000256" key="3">
    <source>
        <dbReference type="ARBA" id="ARBA00023026"/>
    </source>
</evidence>
<evidence type="ECO:0000256" key="1">
    <source>
        <dbReference type="ARBA" id="ARBA00022669"/>
    </source>
</evidence>
<sequence length="247" mass="26392">MLRRLLSLTFIPALRLALCAVTGNGLHSRGEVPGFQFDANTSKYCDYWLDTTDSNLQCTQVPAQWGISMADLLRWLTVGANCGGLWAEVYVCVSVIDFEAPTTSATPTPSPAKPSNGIVTAKPIQPGMVDNCDAFYFVPKDTGCQAVADANHITLAQFLTWNPSVGSTCGVLWAEAYVCVSIIGFEAPSATPTPKPTTTKPSNRVATPTTTQAGMVGNCVKFHFVADQQTCAVIAALYKISVSDMIK</sequence>
<evidence type="ECO:0000256" key="5">
    <source>
        <dbReference type="SAM" id="SignalP"/>
    </source>
</evidence>